<keyword evidence="1" id="KW-1133">Transmembrane helix</keyword>
<feature type="transmembrane region" description="Helical" evidence="1">
    <location>
        <begin position="39"/>
        <end position="60"/>
    </location>
</feature>
<feature type="transmembrane region" description="Helical" evidence="1">
    <location>
        <begin position="80"/>
        <end position="98"/>
    </location>
</feature>
<keyword evidence="1" id="KW-0472">Membrane</keyword>
<protein>
    <submittedName>
        <fullName evidence="2">Uncharacterized protein</fullName>
    </submittedName>
</protein>
<name>A0A1M5CRZ7_SALEC</name>
<dbReference type="EMBL" id="FQVT01000001">
    <property type="protein sequence ID" value="SHF57500.1"/>
    <property type="molecule type" value="Genomic_DNA"/>
</dbReference>
<keyword evidence="3" id="KW-1185">Reference proteome</keyword>
<reference evidence="3" key="1">
    <citation type="submission" date="2016-11" db="EMBL/GenBank/DDBJ databases">
        <authorList>
            <person name="Varghese N."/>
            <person name="Submissions S."/>
        </authorList>
    </citation>
    <scope>NUCLEOTIDE SEQUENCE [LARGE SCALE GENOMIC DNA]</scope>
    <source>
        <strain evidence="3">DSM 24579</strain>
    </source>
</reference>
<accession>A0A1M5CRZ7</accession>
<keyword evidence="1" id="KW-0812">Transmembrane</keyword>
<evidence type="ECO:0000313" key="2">
    <source>
        <dbReference type="EMBL" id="SHF57500.1"/>
    </source>
</evidence>
<dbReference type="AlphaFoldDB" id="A0A1M5CRZ7"/>
<proteinExistence type="predicted"/>
<gene>
    <name evidence="2" type="ORF">SAMN05444483_101643</name>
</gene>
<organism evidence="2 3">
    <name type="scientific">Salegentibacter echinorum</name>
    <dbReference type="NCBI Taxonomy" id="1073325"/>
    <lineage>
        <taxon>Bacteria</taxon>
        <taxon>Pseudomonadati</taxon>
        <taxon>Bacteroidota</taxon>
        <taxon>Flavobacteriia</taxon>
        <taxon>Flavobacteriales</taxon>
        <taxon>Flavobacteriaceae</taxon>
        <taxon>Salegentibacter</taxon>
    </lineage>
</organism>
<sequence length="214" mass="25464">MVDDGLDLLKKDWKKREGSLPHFSYNEIYKLLWKRSSSIVKWIFIISIAEFLFWAALSIILSDKHQWEQIEALNMTTEVIVFSVISYLITFYFIFCFYKNYKRISVTDNIKLLIKNILKTRKTVKRYIGFVLISNAVLILFTLYKTITYHVANTVIENPETYEFDTTRWLILIGMTIGGLGIFLGLLWLFYRLIYGILLRRLNKNYKELKKLEV</sequence>
<dbReference type="OrthoDB" id="709028at2"/>
<dbReference type="Proteomes" id="UP000183945">
    <property type="component" value="Unassembled WGS sequence"/>
</dbReference>
<dbReference type="STRING" id="1073325.SAMN05444483_101643"/>
<feature type="transmembrane region" description="Helical" evidence="1">
    <location>
        <begin position="167"/>
        <end position="191"/>
    </location>
</feature>
<dbReference type="RefSeq" id="WP_072876579.1">
    <property type="nucleotide sequence ID" value="NZ_FQVT01000001.1"/>
</dbReference>
<feature type="transmembrane region" description="Helical" evidence="1">
    <location>
        <begin position="127"/>
        <end position="147"/>
    </location>
</feature>
<evidence type="ECO:0000313" key="3">
    <source>
        <dbReference type="Proteomes" id="UP000183945"/>
    </source>
</evidence>
<evidence type="ECO:0000256" key="1">
    <source>
        <dbReference type="SAM" id="Phobius"/>
    </source>
</evidence>